<protein>
    <submittedName>
        <fullName evidence="1">Uncharacterized protein</fullName>
    </submittedName>
</protein>
<evidence type="ECO:0000313" key="2">
    <source>
        <dbReference type="Proteomes" id="UP000015453"/>
    </source>
</evidence>
<dbReference type="Proteomes" id="UP000015453">
    <property type="component" value="Unassembled WGS sequence"/>
</dbReference>
<proteinExistence type="predicted"/>
<comment type="caution">
    <text evidence="1">The sequence shown here is derived from an EMBL/GenBank/DDBJ whole genome shotgun (WGS) entry which is preliminary data.</text>
</comment>
<keyword evidence="2" id="KW-1185">Reference proteome</keyword>
<dbReference type="EMBL" id="AUSU01004422">
    <property type="protein sequence ID" value="EPS65105.1"/>
    <property type="molecule type" value="Genomic_DNA"/>
</dbReference>
<reference evidence="1 2" key="1">
    <citation type="journal article" date="2013" name="BMC Genomics">
        <title>The miniature genome of a carnivorous plant Genlisea aurea contains a low number of genes and short non-coding sequences.</title>
        <authorList>
            <person name="Leushkin E.V."/>
            <person name="Sutormin R.A."/>
            <person name="Nabieva E.R."/>
            <person name="Penin A.A."/>
            <person name="Kondrashov A.S."/>
            <person name="Logacheva M.D."/>
        </authorList>
    </citation>
    <scope>NUCLEOTIDE SEQUENCE [LARGE SCALE GENOMIC DNA]</scope>
</reference>
<organism evidence="1 2">
    <name type="scientific">Genlisea aurea</name>
    <dbReference type="NCBI Taxonomy" id="192259"/>
    <lineage>
        <taxon>Eukaryota</taxon>
        <taxon>Viridiplantae</taxon>
        <taxon>Streptophyta</taxon>
        <taxon>Embryophyta</taxon>
        <taxon>Tracheophyta</taxon>
        <taxon>Spermatophyta</taxon>
        <taxon>Magnoliopsida</taxon>
        <taxon>eudicotyledons</taxon>
        <taxon>Gunneridae</taxon>
        <taxon>Pentapetalae</taxon>
        <taxon>asterids</taxon>
        <taxon>lamiids</taxon>
        <taxon>Lamiales</taxon>
        <taxon>Lentibulariaceae</taxon>
        <taxon>Genlisea</taxon>
    </lineage>
</organism>
<dbReference type="AlphaFoldDB" id="S8CE17"/>
<evidence type="ECO:0000313" key="1">
    <source>
        <dbReference type="EMBL" id="EPS65105.1"/>
    </source>
</evidence>
<sequence length="50" mass="5239">MGVNGRYGNEHWGAGEAAIAAAAAALPMAMESVDFFTLCSHPLLVIAYRS</sequence>
<accession>S8CE17</accession>
<gene>
    <name evidence="1" type="ORF">M569_09675</name>
</gene>
<name>S8CE17_9LAMI</name>